<keyword evidence="1" id="KW-0472">Membrane</keyword>
<keyword evidence="1" id="KW-1133">Transmembrane helix</keyword>
<evidence type="ECO:0000313" key="2">
    <source>
        <dbReference type="EMBL" id="KII64401.1"/>
    </source>
</evidence>
<protein>
    <submittedName>
        <fullName evidence="2">Uncharacterized protein</fullName>
    </submittedName>
</protein>
<comment type="caution">
    <text evidence="2">The sequence shown here is derived from an EMBL/GenBank/DDBJ whole genome shotgun (WGS) entry which is preliminary data.</text>
</comment>
<reference evidence="2 3" key="1">
    <citation type="journal article" date="2014" name="Genome Biol. Evol.">
        <title>The genome of the myxosporean Thelohanellus kitauei shows adaptations to nutrient acquisition within its fish host.</title>
        <authorList>
            <person name="Yang Y."/>
            <person name="Xiong J."/>
            <person name="Zhou Z."/>
            <person name="Huo F."/>
            <person name="Miao W."/>
            <person name="Ran C."/>
            <person name="Liu Y."/>
            <person name="Zhang J."/>
            <person name="Feng J."/>
            <person name="Wang M."/>
            <person name="Wang M."/>
            <person name="Wang L."/>
            <person name="Yao B."/>
        </authorList>
    </citation>
    <scope>NUCLEOTIDE SEQUENCE [LARGE SCALE GENOMIC DNA]</scope>
    <source>
        <strain evidence="2">Wuqing</strain>
    </source>
</reference>
<feature type="transmembrane region" description="Helical" evidence="1">
    <location>
        <begin position="53"/>
        <end position="71"/>
    </location>
</feature>
<keyword evidence="3" id="KW-1185">Reference proteome</keyword>
<accession>A0A0C2MBM6</accession>
<feature type="transmembrane region" description="Helical" evidence="1">
    <location>
        <begin position="83"/>
        <end position="111"/>
    </location>
</feature>
<feature type="transmembrane region" description="Helical" evidence="1">
    <location>
        <begin position="22"/>
        <end position="41"/>
    </location>
</feature>
<organism evidence="2 3">
    <name type="scientific">Thelohanellus kitauei</name>
    <name type="common">Myxosporean</name>
    <dbReference type="NCBI Taxonomy" id="669202"/>
    <lineage>
        <taxon>Eukaryota</taxon>
        <taxon>Metazoa</taxon>
        <taxon>Cnidaria</taxon>
        <taxon>Myxozoa</taxon>
        <taxon>Myxosporea</taxon>
        <taxon>Bivalvulida</taxon>
        <taxon>Platysporina</taxon>
        <taxon>Myxobolidae</taxon>
        <taxon>Thelohanellus</taxon>
    </lineage>
</organism>
<dbReference type="EMBL" id="JWZT01004301">
    <property type="protein sequence ID" value="KII64401.1"/>
    <property type="molecule type" value="Genomic_DNA"/>
</dbReference>
<proteinExistence type="predicted"/>
<feature type="transmembrane region" description="Helical" evidence="1">
    <location>
        <begin position="117"/>
        <end position="135"/>
    </location>
</feature>
<name>A0A0C2MBM6_THEKT</name>
<evidence type="ECO:0000313" key="3">
    <source>
        <dbReference type="Proteomes" id="UP000031668"/>
    </source>
</evidence>
<sequence>MDNIEQPQVISKNVIDSTINKSAYFTHITLWLSLACVILTHLDHNIAYKTVKVMFWSSLLFLIFSCTKEIAKCYKFSKIIREYSGIIVMDILINAAVCLHFFIVGSILIIHYAEKDVYLVICGAFGIIISVIHFCKLKYKTYIEHSTENGEPIPPE</sequence>
<dbReference type="AlphaFoldDB" id="A0A0C2MBM6"/>
<gene>
    <name evidence="2" type="ORF">RF11_06516</name>
</gene>
<dbReference type="Proteomes" id="UP000031668">
    <property type="component" value="Unassembled WGS sequence"/>
</dbReference>
<keyword evidence="1" id="KW-0812">Transmembrane</keyword>
<evidence type="ECO:0000256" key="1">
    <source>
        <dbReference type="SAM" id="Phobius"/>
    </source>
</evidence>